<evidence type="ECO:0000313" key="2">
    <source>
        <dbReference type="EMBL" id="QHT78373.1"/>
    </source>
</evidence>
<dbReference type="EMBL" id="MN739931">
    <property type="protein sequence ID" value="QHT78373.1"/>
    <property type="molecule type" value="Genomic_DNA"/>
</dbReference>
<feature type="region of interest" description="Disordered" evidence="1">
    <location>
        <begin position="66"/>
        <end position="88"/>
    </location>
</feature>
<evidence type="ECO:0000256" key="1">
    <source>
        <dbReference type="SAM" id="MobiDB-lite"/>
    </source>
</evidence>
<name>A0A6C0HEC9_9ZZZZ</name>
<feature type="region of interest" description="Disordered" evidence="1">
    <location>
        <begin position="1"/>
        <end position="23"/>
    </location>
</feature>
<reference evidence="2" key="1">
    <citation type="journal article" date="2020" name="Nature">
        <title>Giant virus diversity and host interactions through global metagenomics.</title>
        <authorList>
            <person name="Schulz F."/>
            <person name="Roux S."/>
            <person name="Paez-Espino D."/>
            <person name="Jungbluth S."/>
            <person name="Walsh D.A."/>
            <person name="Denef V.J."/>
            <person name="McMahon K.D."/>
            <person name="Konstantinidis K.T."/>
            <person name="Eloe-Fadrosh E.A."/>
            <person name="Kyrpides N.C."/>
            <person name="Woyke T."/>
        </authorList>
    </citation>
    <scope>NUCLEOTIDE SEQUENCE</scope>
    <source>
        <strain evidence="2">GVMAG-M-3300023179-91</strain>
    </source>
</reference>
<dbReference type="AlphaFoldDB" id="A0A6C0HEC9"/>
<feature type="compositionally biased region" description="Basic residues" evidence="1">
    <location>
        <begin position="75"/>
        <end position="88"/>
    </location>
</feature>
<protein>
    <submittedName>
        <fullName evidence="2">Uncharacterized protein</fullName>
    </submittedName>
</protein>
<accession>A0A6C0HEC9</accession>
<feature type="compositionally biased region" description="Basic residues" evidence="1">
    <location>
        <begin position="1"/>
        <end position="20"/>
    </location>
</feature>
<sequence>MYMARKTHRRHRRASSKKMRIPGLNTTVRTVKTIGKKSASGVKKGISGVFGFLKSGFGLAADAASQGIKEGSKLISRKTRKHRKQRKH</sequence>
<proteinExistence type="predicted"/>
<organism evidence="2">
    <name type="scientific">viral metagenome</name>
    <dbReference type="NCBI Taxonomy" id="1070528"/>
    <lineage>
        <taxon>unclassified sequences</taxon>
        <taxon>metagenomes</taxon>
        <taxon>organismal metagenomes</taxon>
    </lineage>
</organism>